<keyword evidence="3 4" id="KW-0732">Signal</keyword>
<dbReference type="PANTHER" id="PTHR30632">
    <property type="entry name" value="MOLYBDATE-BINDING PERIPLASMIC PROTEIN"/>
    <property type="match status" value="1"/>
</dbReference>
<protein>
    <submittedName>
        <fullName evidence="5">Molybdate ABC transporter substrate-binding protein</fullName>
    </submittedName>
</protein>
<gene>
    <name evidence="5" type="primary">modA</name>
    <name evidence="5" type="ORF">PGH07_04270</name>
</gene>
<reference evidence="5" key="1">
    <citation type="submission" date="2023-01" db="EMBL/GenBank/DDBJ databases">
        <title>Sulfurovum sp. zt1-1 genome assembly.</title>
        <authorList>
            <person name="Wang J."/>
        </authorList>
    </citation>
    <scope>NUCLEOTIDE SEQUENCE</scope>
    <source>
        <strain evidence="5">Zt1-1</strain>
    </source>
</reference>
<dbReference type="SUPFAM" id="SSF53850">
    <property type="entry name" value="Periplasmic binding protein-like II"/>
    <property type="match status" value="1"/>
</dbReference>
<evidence type="ECO:0000256" key="2">
    <source>
        <dbReference type="ARBA" id="ARBA00022723"/>
    </source>
</evidence>
<evidence type="ECO:0000256" key="3">
    <source>
        <dbReference type="ARBA" id="ARBA00022729"/>
    </source>
</evidence>
<dbReference type="PANTHER" id="PTHR30632:SF14">
    <property type="entry name" value="TUNGSTATE_MOLYBDATE_CHROMATE-BINDING PROTEIN MODA"/>
    <property type="match status" value="1"/>
</dbReference>
<comment type="similarity">
    <text evidence="1">Belongs to the bacterial solute-binding protein ModA family.</text>
</comment>
<keyword evidence="6" id="KW-1185">Reference proteome</keyword>
<sequence length="248" mass="26969">MKKILLSLCLTLMSLNAGEIKIALAANVSYAMDDLKKAFNALYPETKVKVTLGSSGKLTAQIKNGAPYQLFMAANMKYPEALYEEGLAVSRPIVYAQGSLAYLSSKQQDFTKGIALIKDDTIKKIAVANPKTAPYGKAAVEAMKRGGVLEEVENKFVYAESISQTVSYAVTAADIGFIAKSSLYSPKMAHFKEGVNWADVDPELYTPINQGMVVLSNGEKNSEVAAFYTFMLSAKAKEILQKYGYLVP</sequence>
<dbReference type="InterPro" id="IPR050682">
    <property type="entry name" value="ModA/WtpA"/>
</dbReference>
<dbReference type="RefSeq" id="WP_289412794.1">
    <property type="nucleotide sequence ID" value="NZ_JAQIBD010000001.1"/>
</dbReference>
<comment type="caution">
    <text evidence="5">The sequence shown here is derived from an EMBL/GenBank/DDBJ whole genome shotgun (WGS) entry which is preliminary data.</text>
</comment>
<proteinExistence type="inferred from homology"/>
<dbReference type="NCBIfam" id="TIGR01256">
    <property type="entry name" value="modA"/>
    <property type="match status" value="1"/>
</dbReference>
<keyword evidence="2" id="KW-0479">Metal-binding</keyword>
<organism evidence="5 6">
    <name type="scientific">Sulfurovum zhangzhouensis</name>
    <dbReference type="NCBI Taxonomy" id="3019067"/>
    <lineage>
        <taxon>Bacteria</taxon>
        <taxon>Pseudomonadati</taxon>
        <taxon>Campylobacterota</taxon>
        <taxon>Epsilonproteobacteria</taxon>
        <taxon>Campylobacterales</taxon>
        <taxon>Sulfurovaceae</taxon>
        <taxon>Sulfurovum</taxon>
    </lineage>
</organism>
<dbReference type="Gene3D" id="3.40.190.10">
    <property type="entry name" value="Periplasmic binding protein-like II"/>
    <property type="match status" value="2"/>
</dbReference>
<dbReference type="Proteomes" id="UP001169069">
    <property type="component" value="Unassembled WGS sequence"/>
</dbReference>
<name>A0ABT7QX22_9BACT</name>
<dbReference type="PIRSF" id="PIRSF004846">
    <property type="entry name" value="ModA"/>
    <property type="match status" value="1"/>
</dbReference>
<feature type="chain" id="PRO_5045605111" evidence="4">
    <location>
        <begin position="26"/>
        <end position="248"/>
    </location>
</feature>
<evidence type="ECO:0000313" key="5">
    <source>
        <dbReference type="EMBL" id="MDM5271384.1"/>
    </source>
</evidence>
<dbReference type="InterPro" id="IPR005950">
    <property type="entry name" value="ModA"/>
</dbReference>
<accession>A0ABT7QX22</accession>
<dbReference type="Pfam" id="PF13531">
    <property type="entry name" value="SBP_bac_11"/>
    <property type="match status" value="1"/>
</dbReference>
<evidence type="ECO:0000313" key="6">
    <source>
        <dbReference type="Proteomes" id="UP001169069"/>
    </source>
</evidence>
<evidence type="ECO:0000256" key="1">
    <source>
        <dbReference type="ARBA" id="ARBA00009175"/>
    </source>
</evidence>
<dbReference type="EMBL" id="JAQIBD010000001">
    <property type="protein sequence ID" value="MDM5271384.1"/>
    <property type="molecule type" value="Genomic_DNA"/>
</dbReference>
<feature type="signal peptide" evidence="4">
    <location>
        <begin position="1"/>
        <end position="25"/>
    </location>
</feature>
<dbReference type="InterPro" id="IPR044084">
    <property type="entry name" value="AvModA-like_subst-bd"/>
</dbReference>
<dbReference type="CDD" id="cd13539">
    <property type="entry name" value="PBP2_AvModA"/>
    <property type="match status" value="1"/>
</dbReference>
<evidence type="ECO:0000256" key="4">
    <source>
        <dbReference type="SAM" id="SignalP"/>
    </source>
</evidence>